<dbReference type="AlphaFoldDB" id="A0A0G1Q3N1"/>
<feature type="domain" description="AB hydrolase-1" evidence="1">
    <location>
        <begin position="300"/>
        <end position="372"/>
    </location>
</feature>
<name>A0A0G1Q3N1_9BACT</name>
<dbReference type="Proteomes" id="UP000034264">
    <property type="component" value="Unassembled WGS sequence"/>
</dbReference>
<proteinExistence type="predicted"/>
<comment type="caution">
    <text evidence="2">The sequence shown here is derived from an EMBL/GenBank/DDBJ whole genome shotgun (WGS) entry which is preliminary data.</text>
</comment>
<organism evidence="2 3">
    <name type="scientific">Candidatus Amesbacteria bacterium GW2011_GWC2_45_19</name>
    <dbReference type="NCBI Taxonomy" id="1618366"/>
    <lineage>
        <taxon>Bacteria</taxon>
        <taxon>Candidatus Amesiibacteriota</taxon>
    </lineage>
</organism>
<dbReference type="Gene3D" id="2.60.120.560">
    <property type="entry name" value="Exo-inulinase, domain 1"/>
    <property type="match status" value="1"/>
</dbReference>
<dbReference type="EMBL" id="LCKS01000002">
    <property type="protein sequence ID" value="KKU03285.1"/>
    <property type="molecule type" value="Genomic_DNA"/>
</dbReference>
<evidence type="ECO:0000259" key="1">
    <source>
        <dbReference type="Pfam" id="PF00561"/>
    </source>
</evidence>
<gene>
    <name evidence="2" type="ORF">UX05_C0002G0041</name>
</gene>
<dbReference type="PANTHER" id="PTHR11440">
    <property type="entry name" value="LECITHIN-CHOLESTEROL ACYLTRANSFERASE-RELATED"/>
    <property type="match status" value="1"/>
</dbReference>
<sequence length="752" mass="82991">MVRVGVVVLVSISFAFVFPKSINASIIYFQDNFNDNDISDWTVARNMQWSAPSLPCLYQSNPTTWKAENGRVGIKIDGPGCVTELIPNNFNFTEGMGYSYSFDMEFTNTVIADRNIIFKYLNPSNWYDLKFYGSDMWFQKVVDGYYRLEKSSYSFQDNQTYHFRIEFSNIVIKIFINDIQVWELADSPPYFGGGTIGFQASVGTDPDSEVWFDNVVVRSLDPVPTPTPTPTPLTPIILIPGMGAGWNYEALVHGVNVPDTDWKIAPYVKVYNGLISALEAAGYIQNTNLWVYAYDWRRNASDTANNLAQFISDRISSGQVNLVGHSLGGLVARAYAQSNPEKIDKLLTVGSPHRGVGEAFYLWEGANPQGFTGWQKLAMKLLLRVNRDQYDTEVAEVQALFPALRNVLPIYEFLKNRDGSIKPIAGLTWTNNFLPGLDSQLGSILAKLQTLSSNWGNTVKFIQVEPRSLADILTGRWVDGKPTGQKEYDNGDGAVLLSSSQISGAPVNDELSGKNHTEIISKEISQKKILEMLGLPASGQDVNQPNYDSAIIVTTASPVDFQVSGPGGTFLPEDGIVVISNPADGDYQVTVSPAGGGGNYTLYFGRIKGDDEAWQEVSDSVASGQTDQHQFGVQLSQANLGDTPLDNAQARLETLKTAVGASALKLPARRILLQDLARIKSYVADIGQTKVNTAAKFDARMNRLYRTIDALVAKTGRGPWADMAADLRQQIKEGLRLVKQDVYQQRADQFAN</sequence>
<dbReference type="InterPro" id="IPR029058">
    <property type="entry name" value="AB_hydrolase_fold"/>
</dbReference>
<reference evidence="2 3" key="1">
    <citation type="journal article" date="2015" name="Nature">
        <title>rRNA introns, odd ribosomes, and small enigmatic genomes across a large radiation of phyla.</title>
        <authorList>
            <person name="Brown C.T."/>
            <person name="Hug L.A."/>
            <person name="Thomas B.C."/>
            <person name="Sharon I."/>
            <person name="Castelle C.J."/>
            <person name="Singh A."/>
            <person name="Wilkins M.J."/>
            <person name="Williams K.H."/>
            <person name="Banfield J.F."/>
        </authorList>
    </citation>
    <scope>NUCLEOTIDE SEQUENCE [LARGE SCALE GENOMIC DNA]</scope>
</reference>
<evidence type="ECO:0000313" key="3">
    <source>
        <dbReference type="Proteomes" id="UP000034264"/>
    </source>
</evidence>
<accession>A0A0G1Q3N1</accession>
<dbReference type="Gene3D" id="3.40.50.1820">
    <property type="entry name" value="alpha/beta hydrolase"/>
    <property type="match status" value="1"/>
</dbReference>
<dbReference type="InterPro" id="IPR000073">
    <property type="entry name" value="AB_hydrolase_1"/>
</dbReference>
<dbReference type="SUPFAM" id="SSF53474">
    <property type="entry name" value="alpha/beta-Hydrolases"/>
    <property type="match status" value="1"/>
</dbReference>
<evidence type="ECO:0000313" key="2">
    <source>
        <dbReference type="EMBL" id="KKU03285.1"/>
    </source>
</evidence>
<dbReference type="Pfam" id="PF00561">
    <property type="entry name" value="Abhydrolase_1"/>
    <property type="match status" value="1"/>
</dbReference>
<protein>
    <submittedName>
        <fullName evidence="2">Triacylglycerol lipase</fullName>
    </submittedName>
</protein>